<feature type="compositionally biased region" description="Low complexity" evidence="1">
    <location>
        <begin position="101"/>
        <end position="112"/>
    </location>
</feature>
<feature type="compositionally biased region" description="Pro residues" evidence="1">
    <location>
        <begin position="49"/>
        <end position="58"/>
    </location>
</feature>
<feature type="transmembrane region" description="Helical" evidence="2">
    <location>
        <begin position="160"/>
        <end position="183"/>
    </location>
</feature>
<evidence type="ECO:0000313" key="4">
    <source>
        <dbReference type="EMBL" id="GAC81514.1"/>
    </source>
</evidence>
<evidence type="ECO:0000256" key="1">
    <source>
        <dbReference type="SAM" id="MobiDB-lite"/>
    </source>
</evidence>
<keyword evidence="2" id="KW-1133">Transmembrane helix</keyword>
<feature type="region of interest" description="Disordered" evidence="1">
    <location>
        <begin position="1"/>
        <end position="112"/>
    </location>
</feature>
<comment type="caution">
    <text evidence="4">The sequence shown here is derived from an EMBL/GenBank/DDBJ whole genome shotgun (WGS) entry which is preliminary data.</text>
</comment>
<dbReference type="AlphaFoldDB" id="M3VH16"/>
<dbReference type="Pfam" id="PF13828">
    <property type="entry name" value="DUF4190"/>
    <property type="match status" value="1"/>
</dbReference>
<feature type="compositionally biased region" description="Pro residues" evidence="1">
    <location>
        <begin position="12"/>
        <end position="26"/>
    </location>
</feature>
<feature type="transmembrane region" description="Helical" evidence="2">
    <location>
        <begin position="119"/>
        <end position="140"/>
    </location>
</feature>
<keyword evidence="2" id="KW-0472">Membrane</keyword>
<organism evidence="4 5">
    <name type="scientific">Gordonia malaquae NBRC 108250</name>
    <dbReference type="NCBI Taxonomy" id="1223542"/>
    <lineage>
        <taxon>Bacteria</taxon>
        <taxon>Bacillati</taxon>
        <taxon>Actinomycetota</taxon>
        <taxon>Actinomycetes</taxon>
        <taxon>Mycobacteriales</taxon>
        <taxon>Gordoniaceae</taxon>
        <taxon>Gordonia</taxon>
    </lineage>
</organism>
<gene>
    <name evidence="4" type="ORF">GM1_036_00140</name>
</gene>
<sequence>MTTDDPRRGPMPSGPNAPRPAQPVPPRQAQQGRPPQGPPPQARPSLGKQPPPRQPQPPAGRHEQAGSLAYSAVPEPKRPVSSPAPAAPVSPPALAKESPVTATPTSSTTASAGQSDINYLSIVALVLSGLGITFPFGLWLGYRSRSQIDRDGTIGRQFAVAAIIVAYLWLLALVLGVIAYLWILI</sequence>
<evidence type="ECO:0000313" key="5">
    <source>
        <dbReference type="Proteomes" id="UP000035009"/>
    </source>
</evidence>
<dbReference type="InterPro" id="IPR025241">
    <property type="entry name" value="DUF4190"/>
</dbReference>
<dbReference type="EMBL" id="BAOP01000036">
    <property type="protein sequence ID" value="GAC81514.1"/>
    <property type="molecule type" value="Genomic_DNA"/>
</dbReference>
<dbReference type="RefSeq" id="WP_008381327.1">
    <property type="nucleotide sequence ID" value="NZ_BAOP01000036.1"/>
</dbReference>
<proteinExistence type="predicted"/>
<dbReference type="eggNOG" id="ENOG5030HW1">
    <property type="taxonomic scope" value="Bacteria"/>
</dbReference>
<name>M3VH16_GORML</name>
<feature type="domain" description="DUF4190" evidence="3">
    <location>
        <begin position="120"/>
        <end position="175"/>
    </location>
</feature>
<dbReference type="Proteomes" id="UP000035009">
    <property type="component" value="Unassembled WGS sequence"/>
</dbReference>
<keyword evidence="5" id="KW-1185">Reference proteome</keyword>
<evidence type="ECO:0000259" key="3">
    <source>
        <dbReference type="Pfam" id="PF13828"/>
    </source>
</evidence>
<accession>M3VH16</accession>
<keyword evidence="2" id="KW-0812">Transmembrane</keyword>
<reference evidence="4 5" key="1">
    <citation type="submission" date="2013-02" db="EMBL/GenBank/DDBJ databases">
        <title>Whole genome shotgun sequence of Gordonia malaquae NBRC 108250.</title>
        <authorList>
            <person name="Yoshida I."/>
            <person name="Hosoyama A."/>
            <person name="Tsuchikane K."/>
            <person name="Ando Y."/>
            <person name="Baba S."/>
            <person name="Ohji S."/>
            <person name="Hamada M."/>
            <person name="Tamura T."/>
            <person name="Yamazoe A."/>
            <person name="Yamazaki S."/>
            <person name="Fujita N."/>
        </authorList>
    </citation>
    <scope>NUCLEOTIDE SEQUENCE [LARGE SCALE GENOMIC DNA]</scope>
    <source>
        <strain evidence="4 5">NBRC 108250</strain>
    </source>
</reference>
<evidence type="ECO:0000256" key="2">
    <source>
        <dbReference type="SAM" id="Phobius"/>
    </source>
</evidence>
<protein>
    <recommendedName>
        <fullName evidence="3">DUF4190 domain-containing protein</fullName>
    </recommendedName>
</protein>